<dbReference type="AlphaFoldDB" id="A1ARK1"/>
<protein>
    <submittedName>
        <fullName evidence="2">Uncharacterized protein</fullName>
    </submittedName>
</protein>
<feature type="transmembrane region" description="Helical" evidence="1">
    <location>
        <begin position="73"/>
        <end position="91"/>
    </location>
</feature>
<accession>A1ARK1</accession>
<evidence type="ECO:0000313" key="2">
    <source>
        <dbReference type="EMBL" id="ABK99971.1"/>
    </source>
</evidence>
<proteinExistence type="predicted"/>
<dbReference type="Proteomes" id="UP000006732">
    <property type="component" value="Chromosome"/>
</dbReference>
<gene>
    <name evidence="2" type="ordered locus">Ppro_2365</name>
</gene>
<evidence type="ECO:0000313" key="3">
    <source>
        <dbReference type="Proteomes" id="UP000006732"/>
    </source>
</evidence>
<dbReference type="OrthoDB" id="9812349at2"/>
<keyword evidence="1" id="KW-0812">Transmembrane</keyword>
<reference evidence="2 3" key="1">
    <citation type="submission" date="2006-10" db="EMBL/GenBank/DDBJ databases">
        <title>Complete sequence of chromosome of Pelobacter propionicus DSM 2379.</title>
        <authorList>
            <consortium name="US DOE Joint Genome Institute"/>
            <person name="Copeland A."/>
            <person name="Lucas S."/>
            <person name="Lapidus A."/>
            <person name="Barry K."/>
            <person name="Detter J.C."/>
            <person name="Glavina del Rio T."/>
            <person name="Hammon N."/>
            <person name="Israni S."/>
            <person name="Dalin E."/>
            <person name="Tice H."/>
            <person name="Pitluck S."/>
            <person name="Saunders E."/>
            <person name="Brettin T."/>
            <person name="Bruce D."/>
            <person name="Han C."/>
            <person name="Tapia R."/>
            <person name="Schmutz J."/>
            <person name="Larimer F."/>
            <person name="Land M."/>
            <person name="Hauser L."/>
            <person name="Kyrpides N."/>
            <person name="Kim E."/>
            <person name="Lovley D."/>
            <person name="Richardson P."/>
        </authorList>
    </citation>
    <scope>NUCLEOTIDE SEQUENCE [LARGE SCALE GENOMIC DNA]</scope>
    <source>
        <strain evidence="3">DSM 2379 / NBRC 103807 / OttBd1</strain>
    </source>
</reference>
<dbReference type="EMBL" id="CP000482">
    <property type="protein sequence ID" value="ABK99971.1"/>
    <property type="molecule type" value="Genomic_DNA"/>
</dbReference>
<sequence length="364" mass="40564">MNAENKPQLTVPLSADSFSCPKCQTIQENGEQCCACGLIFEKYYRAQERRAAGVVQQDPVSHIPASPRSKRSAGMLVVLVLILFSVGYWQFDKSDGKQGGADGGATLSEKNDPNLAYAYTPFAGTVAITHDRTFMEADRFDGPTVLDTMDPEQIGAYRKEKIQKYAQLGFFHPGYDPLKAPHAKIYGQITPKTAWVTVVPYYIANPYILLSLTHDGKVAPFTAFLDQVDIVYSNGKITETYTGMNGRIWREFLASDTEKQGIINLTMVNAWDAGFYHVHLVERLCENVAPASAADNIGTTVFSQSSFFHVGQHRKNNISPYDARCRITLKDINSSTRLIFHLWRNKPQSVAAPPDLVYEMSFVP</sequence>
<keyword evidence="1" id="KW-1133">Transmembrane helix</keyword>
<keyword evidence="3" id="KW-1185">Reference proteome</keyword>
<name>A1ARK1_PELPD</name>
<dbReference type="HOGENOM" id="CLU_760423_0_0_7"/>
<dbReference type="RefSeq" id="WP_011736227.1">
    <property type="nucleotide sequence ID" value="NC_008609.1"/>
</dbReference>
<dbReference type="STRING" id="338966.Ppro_2365"/>
<organism evidence="2 3">
    <name type="scientific">Pelobacter propionicus (strain DSM 2379 / NBRC 103807 / OttBd1)</name>
    <dbReference type="NCBI Taxonomy" id="338966"/>
    <lineage>
        <taxon>Bacteria</taxon>
        <taxon>Pseudomonadati</taxon>
        <taxon>Thermodesulfobacteriota</taxon>
        <taxon>Desulfuromonadia</taxon>
        <taxon>Desulfuromonadales</taxon>
        <taxon>Desulfuromonadaceae</taxon>
        <taxon>Pelobacter</taxon>
    </lineage>
</organism>
<dbReference type="KEGG" id="ppd:Ppro_2365"/>
<evidence type="ECO:0000256" key="1">
    <source>
        <dbReference type="SAM" id="Phobius"/>
    </source>
</evidence>
<keyword evidence="1" id="KW-0472">Membrane</keyword>